<name>A0A1A6FY54_NEOLE</name>
<dbReference type="AlphaFoldDB" id="A0A1A6FY54"/>
<keyword evidence="3" id="KW-1185">Reference proteome</keyword>
<comment type="caution">
    <text evidence="2">The sequence shown here is derived from an EMBL/GenBank/DDBJ whole genome shotgun (WGS) entry which is preliminary data.</text>
</comment>
<evidence type="ECO:0000313" key="2">
    <source>
        <dbReference type="EMBL" id="OBS58858.1"/>
    </source>
</evidence>
<dbReference type="Proteomes" id="UP000092124">
    <property type="component" value="Unassembled WGS sequence"/>
</dbReference>
<gene>
    <name evidence="2" type="ORF">A6R68_10055</name>
</gene>
<protein>
    <submittedName>
        <fullName evidence="2">Uncharacterized protein</fullName>
    </submittedName>
</protein>
<evidence type="ECO:0000256" key="1">
    <source>
        <dbReference type="SAM" id="MobiDB-lite"/>
    </source>
</evidence>
<organism evidence="2 3">
    <name type="scientific">Neotoma lepida</name>
    <name type="common">Desert woodrat</name>
    <dbReference type="NCBI Taxonomy" id="56216"/>
    <lineage>
        <taxon>Eukaryota</taxon>
        <taxon>Metazoa</taxon>
        <taxon>Chordata</taxon>
        <taxon>Craniata</taxon>
        <taxon>Vertebrata</taxon>
        <taxon>Euteleostomi</taxon>
        <taxon>Mammalia</taxon>
        <taxon>Eutheria</taxon>
        <taxon>Euarchontoglires</taxon>
        <taxon>Glires</taxon>
        <taxon>Rodentia</taxon>
        <taxon>Myomorpha</taxon>
        <taxon>Muroidea</taxon>
        <taxon>Cricetidae</taxon>
        <taxon>Neotominae</taxon>
        <taxon>Neotoma</taxon>
    </lineage>
</organism>
<accession>A0A1A6FY54</accession>
<feature type="region of interest" description="Disordered" evidence="1">
    <location>
        <begin position="54"/>
        <end position="126"/>
    </location>
</feature>
<feature type="compositionally biased region" description="Acidic residues" evidence="1">
    <location>
        <begin position="62"/>
        <end position="120"/>
    </location>
</feature>
<sequence length="126" mass="13084">MNTAWKLQEVSPEHLLRGSLKTWSEITQGQCTLILYLRQHSTHPVFVHLCQRMSLDGNGIDGGDEGDDGDDDDGGDGGDDGDGGDGSDGDDGYSGDGDDSGDGGDGDDDGGDEGDGDDGDGFLRFL</sequence>
<proteinExistence type="predicted"/>
<reference evidence="2 3" key="1">
    <citation type="submission" date="2016-06" db="EMBL/GenBank/DDBJ databases">
        <title>The Draft Genome Sequence and Annotation of the Desert Woodrat Neotoma lepida.</title>
        <authorList>
            <person name="Campbell M."/>
            <person name="Oakeson K.F."/>
            <person name="Yandell M."/>
            <person name="Halpert J.R."/>
            <person name="Dearing D."/>
        </authorList>
    </citation>
    <scope>NUCLEOTIDE SEQUENCE [LARGE SCALE GENOMIC DNA]</scope>
    <source>
        <strain evidence="2">417</strain>
        <tissue evidence="2">Liver</tissue>
    </source>
</reference>
<evidence type="ECO:0000313" key="3">
    <source>
        <dbReference type="Proteomes" id="UP000092124"/>
    </source>
</evidence>
<dbReference type="EMBL" id="LZPO01110310">
    <property type="protein sequence ID" value="OBS58858.1"/>
    <property type="molecule type" value="Genomic_DNA"/>
</dbReference>